<dbReference type="Pfam" id="PF07045">
    <property type="entry name" value="DUF1330"/>
    <property type="match status" value="1"/>
</dbReference>
<name>A0A7W7Q3K1_9PSEU</name>
<evidence type="ECO:0000313" key="3">
    <source>
        <dbReference type="Proteomes" id="UP000520767"/>
    </source>
</evidence>
<protein>
    <submittedName>
        <fullName evidence="2">Uncharacterized protein (DUF1330 family)</fullName>
    </submittedName>
</protein>
<gene>
    <name evidence="2" type="ORF">FHR82_002363</name>
</gene>
<evidence type="ECO:0000313" key="2">
    <source>
        <dbReference type="EMBL" id="MBB4906146.1"/>
    </source>
</evidence>
<dbReference type="Proteomes" id="UP000520767">
    <property type="component" value="Unassembled WGS sequence"/>
</dbReference>
<accession>A0A7W7Q3K1</accession>
<evidence type="ECO:0000259" key="1">
    <source>
        <dbReference type="Pfam" id="PF07045"/>
    </source>
</evidence>
<dbReference type="Gene3D" id="3.30.70.100">
    <property type="match status" value="1"/>
</dbReference>
<sequence length="114" mass="12003">MLLSIKFRTSIPNTGGTVVKGYWVSAYRTIADPEKLAAYNKLAGPAVEAAGGRLLARGSRVVAHDAGIAERTVLIEFDSFEQAVAAHAGAAYQEALAALADGVERDFRIIEGLG</sequence>
<organism evidence="2 3">
    <name type="scientific">Actinophytocola algeriensis</name>
    <dbReference type="NCBI Taxonomy" id="1768010"/>
    <lineage>
        <taxon>Bacteria</taxon>
        <taxon>Bacillati</taxon>
        <taxon>Actinomycetota</taxon>
        <taxon>Actinomycetes</taxon>
        <taxon>Pseudonocardiales</taxon>
        <taxon>Pseudonocardiaceae</taxon>
    </lineage>
</organism>
<dbReference type="EMBL" id="JACHJQ010000002">
    <property type="protein sequence ID" value="MBB4906146.1"/>
    <property type="molecule type" value="Genomic_DNA"/>
</dbReference>
<feature type="domain" description="DUF1330" evidence="1">
    <location>
        <begin position="20"/>
        <end position="113"/>
    </location>
</feature>
<keyword evidence="3" id="KW-1185">Reference proteome</keyword>
<dbReference type="InterPro" id="IPR011008">
    <property type="entry name" value="Dimeric_a/b-barrel"/>
</dbReference>
<proteinExistence type="predicted"/>
<reference evidence="2 3" key="1">
    <citation type="submission" date="2020-08" db="EMBL/GenBank/DDBJ databases">
        <title>Genomic Encyclopedia of Type Strains, Phase III (KMG-III): the genomes of soil and plant-associated and newly described type strains.</title>
        <authorList>
            <person name="Whitman W."/>
        </authorList>
    </citation>
    <scope>NUCLEOTIDE SEQUENCE [LARGE SCALE GENOMIC DNA]</scope>
    <source>
        <strain evidence="2 3">CECT 8960</strain>
    </source>
</reference>
<dbReference type="SUPFAM" id="SSF54909">
    <property type="entry name" value="Dimeric alpha+beta barrel"/>
    <property type="match status" value="1"/>
</dbReference>
<dbReference type="AlphaFoldDB" id="A0A7W7Q3K1"/>
<comment type="caution">
    <text evidence="2">The sequence shown here is derived from an EMBL/GenBank/DDBJ whole genome shotgun (WGS) entry which is preliminary data.</text>
</comment>
<dbReference type="InterPro" id="IPR010753">
    <property type="entry name" value="DUF1330"/>
</dbReference>